<comment type="subcellular location">
    <subcellularLocation>
        <location evidence="1 11">Mitochondrion inner membrane</location>
        <topology evidence="1 11">Multi-pass membrane protein</topology>
    </subcellularLocation>
</comment>
<reference evidence="13" key="1">
    <citation type="journal article" date="2021" name="Front. Microbiol.">
        <title>Large Differences in the Haptophyte Phaeocystis globosa Mitochondrial Genomes Driven by Repeat Amplifications.</title>
        <authorList>
            <person name="Song H."/>
            <person name="Chen Y."/>
            <person name="Liu F."/>
            <person name="Chen N."/>
        </authorList>
    </citation>
    <scope>NUCLEOTIDE SEQUENCE</scope>
    <source>
        <strain evidence="13">CNS00066</strain>
    </source>
</reference>
<evidence type="ECO:0000256" key="8">
    <source>
        <dbReference type="ARBA" id="ARBA00023065"/>
    </source>
</evidence>
<evidence type="ECO:0000256" key="7">
    <source>
        <dbReference type="ARBA" id="ARBA00022989"/>
    </source>
</evidence>
<dbReference type="NCBIfam" id="NF004482">
    <property type="entry name" value="PRK05815.2-4"/>
    <property type="match status" value="1"/>
</dbReference>
<dbReference type="FunFam" id="1.20.120.220:FF:000003">
    <property type="entry name" value="ATP synthase subunit a"/>
    <property type="match status" value="1"/>
</dbReference>
<dbReference type="PRINTS" id="PR00123">
    <property type="entry name" value="ATPASEA"/>
</dbReference>
<geneLocation type="mitochondrion" evidence="13"/>
<evidence type="ECO:0000256" key="4">
    <source>
        <dbReference type="ARBA" id="ARBA00022547"/>
    </source>
</evidence>
<dbReference type="HAMAP" id="MF_01393">
    <property type="entry name" value="ATP_synth_a_bact"/>
    <property type="match status" value="1"/>
</dbReference>
<dbReference type="GO" id="GO:0045259">
    <property type="term" value="C:proton-transporting ATP synthase complex"/>
    <property type="evidence" value="ECO:0007669"/>
    <property type="project" value="UniProtKB-KW"/>
</dbReference>
<dbReference type="InterPro" id="IPR000568">
    <property type="entry name" value="ATP_synth_F0_asu"/>
</dbReference>
<keyword evidence="9 12" id="KW-0472">Membrane</keyword>
<keyword evidence="5 12" id="KW-0812">Transmembrane</keyword>
<keyword evidence="3" id="KW-0813">Transport</keyword>
<feature type="transmembrane region" description="Helical" evidence="12">
    <location>
        <begin position="56"/>
        <end position="74"/>
    </location>
</feature>
<keyword evidence="10" id="KW-0066">ATP synthesis</keyword>
<dbReference type="Gene3D" id="1.20.120.220">
    <property type="entry name" value="ATP synthase, F0 complex, subunit A"/>
    <property type="match status" value="1"/>
</dbReference>
<protein>
    <recommendedName>
        <fullName evidence="11">ATP synthase subunit a</fullName>
    </recommendedName>
</protein>
<dbReference type="InterPro" id="IPR035908">
    <property type="entry name" value="F0_ATP_A_sf"/>
</dbReference>
<dbReference type="InterPro" id="IPR045083">
    <property type="entry name" value="ATP_synth_F0_asu_bact/mt"/>
</dbReference>
<organism evidence="13">
    <name type="scientific">Phaeocystis globosa</name>
    <dbReference type="NCBI Taxonomy" id="33658"/>
    <lineage>
        <taxon>Eukaryota</taxon>
        <taxon>Haptista</taxon>
        <taxon>Haptophyta</taxon>
        <taxon>Prymnesiophyceae</taxon>
        <taxon>Phaeocystales</taxon>
        <taxon>Phaeocystaceae</taxon>
        <taxon>Phaeocystis</taxon>
    </lineage>
</organism>
<dbReference type="NCBIfam" id="TIGR01131">
    <property type="entry name" value="ATP_synt_6_or_A"/>
    <property type="match status" value="1"/>
</dbReference>
<dbReference type="GO" id="GO:0046933">
    <property type="term" value="F:proton-transporting ATP synthase activity, rotational mechanism"/>
    <property type="evidence" value="ECO:0007669"/>
    <property type="project" value="TreeGrafter"/>
</dbReference>
<proteinExistence type="inferred from homology"/>
<dbReference type="CDD" id="cd00310">
    <property type="entry name" value="ATP-synt_Fo_a_6"/>
    <property type="match status" value="1"/>
</dbReference>
<dbReference type="EMBL" id="MW435860">
    <property type="protein sequence ID" value="QST19714.1"/>
    <property type="molecule type" value="Genomic_DNA"/>
</dbReference>
<feature type="transmembrane region" description="Helical" evidence="12">
    <location>
        <begin position="20"/>
        <end position="44"/>
    </location>
</feature>
<dbReference type="PANTHER" id="PTHR11410">
    <property type="entry name" value="ATP SYNTHASE SUBUNIT A"/>
    <property type="match status" value="1"/>
</dbReference>
<dbReference type="InterPro" id="IPR023011">
    <property type="entry name" value="ATP_synth_F0_asu_AS"/>
</dbReference>
<evidence type="ECO:0000256" key="5">
    <source>
        <dbReference type="ARBA" id="ARBA00022692"/>
    </source>
</evidence>
<evidence type="ECO:0000256" key="3">
    <source>
        <dbReference type="ARBA" id="ARBA00022448"/>
    </source>
</evidence>
<keyword evidence="4" id="KW-0138">CF(0)</keyword>
<dbReference type="GeneID" id="69221033"/>
<name>A0A8A1RXE1_9EUKA</name>
<dbReference type="GO" id="GO:0005743">
    <property type="term" value="C:mitochondrial inner membrane"/>
    <property type="evidence" value="ECO:0007669"/>
    <property type="project" value="UniProtKB-SubCell"/>
</dbReference>
<keyword evidence="7 12" id="KW-1133">Transmembrane helix</keyword>
<feature type="transmembrane region" description="Helical" evidence="12">
    <location>
        <begin position="86"/>
        <end position="109"/>
    </location>
</feature>
<dbReference type="PANTHER" id="PTHR11410:SF0">
    <property type="entry name" value="ATP SYNTHASE SUBUNIT A"/>
    <property type="match status" value="1"/>
</dbReference>
<evidence type="ECO:0000256" key="2">
    <source>
        <dbReference type="ARBA" id="ARBA00006810"/>
    </source>
</evidence>
<feature type="transmembrane region" description="Helical" evidence="12">
    <location>
        <begin position="115"/>
        <end position="134"/>
    </location>
</feature>
<keyword evidence="8" id="KW-0406">Ion transport</keyword>
<dbReference type="RefSeq" id="YP_010230010.1">
    <property type="nucleotide sequence ID" value="NC_059693.1"/>
</dbReference>
<comment type="similarity">
    <text evidence="2">Belongs to the ATPase A chain family.</text>
</comment>
<dbReference type="SUPFAM" id="SSF81336">
    <property type="entry name" value="F1F0 ATP synthase subunit A"/>
    <property type="match status" value="1"/>
</dbReference>
<evidence type="ECO:0000313" key="13">
    <source>
        <dbReference type="EMBL" id="QST19714.1"/>
    </source>
</evidence>
<evidence type="ECO:0000256" key="11">
    <source>
        <dbReference type="RuleBase" id="RU004450"/>
    </source>
</evidence>
<accession>A0A8A1RXE1</accession>
<evidence type="ECO:0000256" key="1">
    <source>
        <dbReference type="ARBA" id="ARBA00004448"/>
    </source>
</evidence>
<evidence type="ECO:0000256" key="9">
    <source>
        <dbReference type="ARBA" id="ARBA00023136"/>
    </source>
</evidence>
<dbReference type="AlphaFoldDB" id="A0A8A1RXE1"/>
<evidence type="ECO:0000256" key="10">
    <source>
        <dbReference type="ARBA" id="ARBA00023310"/>
    </source>
</evidence>
<evidence type="ECO:0000256" key="6">
    <source>
        <dbReference type="ARBA" id="ARBA00022781"/>
    </source>
</evidence>
<dbReference type="Pfam" id="PF00119">
    <property type="entry name" value="ATP-synt_A"/>
    <property type="match status" value="1"/>
</dbReference>
<dbReference type="PROSITE" id="PS00449">
    <property type="entry name" value="ATPASE_A"/>
    <property type="match status" value="1"/>
</dbReference>
<sequence>MLFSPLEQFAIFKLIPISFFGLDLSITNSTLFAGISCLISFIFFNFICSNSKLVPSLWQVIAESLFEFVFYNVLSENIKKGGSAYFPIILTIFIYILSCNLIGMIPYSFTVTSHIVITLGLAIVAFVGINIIGLSIHGFHFFSLFLPGGAPLALAPLLIPIELVSYSFRVVSLALRLFANMMSGHCLLKILAGFAWTMLSAGGILSLVHLLPLVVIFAIVGLELSIAFLQAYVFSVLLCIYLNDAISLH</sequence>
<gene>
    <name evidence="13" type="primary">atp6</name>
</gene>
<keyword evidence="13" id="KW-0496">Mitochondrion</keyword>
<keyword evidence="6" id="KW-0375">Hydrogen ion transport</keyword>
<evidence type="ECO:0000256" key="12">
    <source>
        <dbReference type="SAM" id="Phobius"/>
    </source>
</evidence>